<dbReference type="InterPro" id="IPR002611">
    <property type="entry name" value="IstB_ATP-bd"/>
</dbReference>
<keyword evidence="4" id="KW-1185">Reference proteome</keyword>
<dbReference type="EMBL" id="QNSF01000044">
    <property type="protein sequence ID" value="RBP85395.1"/>
    <property type="molecule type" value="Genomic_DNA"/>
</dbReference>
<reference evidence="3 4" key="1">
    <citation type="submission" date="2018-06" db="EMBL/GenBank/DDBJ databases">
        <title>Freshwater and sediment microbial communities from various areas in North America, analyzing microbe dynamics in response to fracking.</title>
        <authorList>
            <person name="Lamendella R."/>
        </authorList>
    </citation>
    <scope>NUCLEOTIDE SEQUENCE [LARGE SCALE GENOMIC DNA]</scope>
    <source>
        <strain evidence="3 4">14_TX</strain>
    </source>
</reference>
<accession>A0A366JGE8</accession>
<evidence type="ECO:0000313" key="4">
    <source>
        <dbReference type="Proteomes" id="UP000252731"/>
    </source>
</evidence>
<proteinExistence type="predicted"/>
<dbReference type="GO" id="GO:0005524">
    <property type="term" value="F:ATP binding"/>
    <property type="evidence" value="ECO:0007669"/>
    <property type="project" value="InterPro"/>
</dbReference>
<name>A0A366JGE8_CYTFI</name>
<keyword evidence="1" id="KW-0472">Membrane</keyword>
<feature type="domain" description="IstB-like ATP-binding" evidence="2">
    <location>
        <begin position="4"/>
        <end position="35"/>
    </location>
</feature>
<evidence type="ECO:0000313" key="3">
    <source>
        <dbReference type="EMBL" id="RBP85395.1"/>
    </source>
</evidence>
<keyword evidence="1" id="KW-0812">Transmembrane</keyword>
<sequence length="49" mass="5525">MAENPFIATAILYRLLYHAGVFILKGNSYRLKRKANEDTEGLKSPSVEV</sequence>
<protein>
    <recommendedName>
        <fullName evidence="2">IstB-like ATP-binding domain-containing protein</fullName>
    </recommendedName>
</protein>
<dbReference type="Proteomes" id="UP000252731">
    <property type="component" value="Unassembled WGS sequence"/>
</dbReference>
<evidence type="ECO:0000256" key="1">
    <source>
        <dbReference type="SAM" id="Phobius"/>
    </source>
</evidence>
<comment type="caution">
    <text evidence="3">The sequence shown here is derived from an EMBL/GenBank/DDBJ whole genome shotgun (WGS) entry which is preliminary data.</text>
</comment>
<dbReference type="Pfam" id="PF01695">
    <property type="entry name" value="IstB_IS21"/>
    <property type="match status" value="1"/>
</dbReference>
<feature type="transmembrane region" description="Helical" evidence="1">
    <location>
        <begin position="6"/>
        <end position="24"/>
    </location>
</feature>
<dbReference type="AlphaFoldDB" id="A0A366JGE8"/>
<evidence type="ECO:0000259" key="2">
    <source>
        <dbReference type="Pfam" id="PF01695"/>
    </source>
</evidence>
<gene>
    <name evidence="3" type="ORF">DFO70_1442</name>
</gene>
<organism evidence="3 4">
    <name type="scientific">Cytobacillus firmus</name>
    <name type="common">Bacillus firmus</name>
    <dbReference type="NCBI Taxonomy" id="1399"/>
    <lineage>
        <taxon>Bacteria</taxon>
        <taxon>Bacillati</taxon>
        <taxon>Bacillota</taxon>
        <taxon>Bacilli</taxon>
        <taxon>Bacillales</taxon>
        <taxon>Bacillaceae</taxon>
        <taxon>Cytobacillus</taxon>
    </lineage>
</organism>
<keyword evidence="1" id="KW-1133">Transmembrane helix</keyword>